<evidence type="ECO:0000313" key="2">
    <source>
        <dbReference type="Proteomes" id="UP000326907"/>
    </source>
</evidence>
<evidence type="ECO:0000313" key="1">
    <source>
        <dbReference type="EMBL" id="KAB2590911.1"/>
    </source>
</evidence>
<accession>A0A5N5EM48</accession>
<proteinExistence type="predicted"/>
<reference evidence="1 2" key="1">
    <citation type="submission" date="2019-09" db="EMBL/GenBank/DDBJ databases">
        <authorList>
            <person name="Liu P."/>
        </authorList>
    </citation>
    <scope>NUCLEOTIDE SEQUENCE [LARGE SCALE GENOMIC DNA]</scope>
    <source>
        <strain evidence="1 2">TRM68085</strain>
    </source>
</reference>
<sequence length="89" mass="10027">MRSSASRQARRAPRTFSGWVKAFNSLFKAEPIRDKGPWTGINDVEVAVAEYGDWRNQRRLHGELGHITPAEHKAAHYATEPPASLQRTS</sequence>
<organism evidence="1 2">
    <name type="scientific">Streptomyces arboris</name>
    <dbReference type="NCBI Taxonomy" id="2600619"/>
    <lineage>
        <taxon>Bacteria</taxon>
        <taxon>Bacillati</taxon>
        <taxon>Actinomycetota</taxon>
        <taxon>Actinomycetes</taxon>
        <taxon>Kitasatosporales</taxon>
        <taxon>Streptomycetaceae</taxon>
        <taxon>Streptomyces</taxon>
    </lineage>
</organism>
<dbReference type="EMBL" id="VYUA01000016">
    <property type="protein sequence ID" value="KAB2590911.1"/>
    <property type="molecule type" value="Genomic_DNA"/>
</dbReference>
<dbReference type="SUPFAM" id="SSF53098">
    <property type="entry name" value="Ribonuclease H-like"/>
    <property type="match status" value="1"/>
</dbReference>
<dbReference type="Proteomes" id="UP000326907">
    <property type="component" value="Unassembled WGS sequence"/>
</dbReference>
<gene>
    <name evidence="1" type="ORF">F5983_18770</name>
</gene>
<name>A0A5N5EM48_9ACTN</name>
<keyword evidence="2" id="KW-1185">Reference proteome</keyword>
<protein>
    <submittedName>
        <fullName evidence="1">Transposase</fullName>
    </submittedName>
</protein>
<dbReference type="RefSeq" id="WP_151511367.1">
    <property type="nucleotide sequence ID" value="NZ_JBMVCA010000008.1"/>
</dbReference>
<dbReference type="GO" id="GO:0015074">
    <property type="term" value="P:DNA integration"/>
    <property type="evidence" value="ECO:0007669"/>
    <property type="project" value="InterPro"/>
</dbReference>
<comment type="caution">
    <text evidence="1">The sequence shown here is derived from an EMBL/GenBank/DDBJ whole genome shotgun (WGS) entry which is preliminary data.</text>
</comment>
<dbReference type="InterPro" id="IPR012337">
    <property type="entry name" value="RNaseH-like_sf"/>
</dbReference>
<dbReference type="AlphaFoldDB" id="A0A5N5EM48"/>